<protein>
    <submittedName>
        <fullName evidence="2">Uncharacterized protein</fullName>
    </submittedName>
</protein>
<gene>
    <name evidence="2" type="ORF">CSSPJE1EN1_LOCUS7171</name>
</gene>
<feature type="region of interest" description="Disordered" evidence="1">
    <location>
        <begin position="1"/>
        <end position="52"/>
    </location>
</feature>
<reference evidence="2" key="1">
    <citation type="submission" date="2024-02" db="EMBL/GenBank/DDBJ databases">
        <authorList>
            <consortium name="ELIXIR-Norway"/>
            <consortium name="Elixir Norway"/>
        </authorList>
    </citation>
    <scope>NUCLEOTIDE SEQUENCE</scope>
</reference>
<proteinExistence type="predicted"/>
<name>A0ABP0W4I6_9BRYO</name>
<organism evidence="2 3">
    <name type="scientific">Sphagnum jensenii</name>
    <dbReference type="NCBI Taxonomy" id="128206"/>
    <lineage>
        <taxon>Eukaryota</taxon>
        <taxon>Viridiplantae</taxon>
        <taxon>Streptophyta</taxon>
        <taxon>Embryophyta</taxon>
        <taxon>Bryophyta</taxon>
        <taxon>Sphagnophytina</taxon>
        <taxon>Sphagnopsida</taxon>
        <taxon>Sphagnales</taxon>
        <taxon>Sphagnaceae</taxon>
        <taxon>Sphagnum</taxon>
    </lineage>
</organism>
<dbReference type="EMBL" id="OZ020109">
    <property type="protein sequence ID" value="CAK9261693.1"/>
    <property type="molecule type" value="Genomic_DNA"/>
</dbReference>
<evidence type="ECO:0000256" key="1">
    <source>
        <dbReference type="SAM" id="MobiDB-lite"/>
    </source>
</evidence>
<accession>A0ABP0W4I6</accession>
<dbReference type="Proteomes" id="UP001497444">
    <property type="component" value="Chromosome 14"/>
</dbReference>
<keyword evidence="3" id="KW-1185">Reference proteome</keyword>
<evidence type="ECO:0000313" key="3">
    <source>
        <dbReference type="Proteomes" id="UP001497444"/>
    </source>
</evidence>
<evidence type="ECO:0000313" key="2">
    <source>
        <dbReference type="EMBL" id="CAK9261693.1"/>
    </source>
</evidence>
<sequence>MADDDDCSRSGFDKGPSGVGEDTQFLSADRELRNDATTGSTGEHTYYSTAPQELWTEPLSKDVQDVVTSCTGECEYYSTAPQELWTELLSKDIQDVSFGAKTESNEGESSCVEVL</sequence>
<feature type="compositionally biased region" description="Polar residues" evidence="1">
    <location>
        <begin position="35"/>
        <end position="51"/>
    </location>
</feature>